<dbReference type="KEGG" id="nhe:NECHADRAFT_76100"/>
<accession>C7Z6H3</accession>
<dbReference type="OMA" id="ECISAMI"/>
<dbReference type="Pfam" id="PF11917">
    <property type="entry name" value="DUF3435"/>
    <property type="match status" value="1"/>
</dbReference>
<gene>
    <name evidence="2" type="ORF">NECHADRAFT_76100</name>
</gene>
<dbReference type="InterPro" id="IPR021842">
    <property type="entry name" value="DUF3435"/>
</dbReference>
<dbReference type="STRING" id="660122.C7Z6H3"/>
<keyword evidence="3" id="KW-1185">Reference proteome</keyword>
<dbReference type="PANTHER" id="PTHR37535">
    <property type="entry name" value="FLUG DOMAIN PROTEIN"/>
    <property type="match status" value="1"/>
</dbReference>
<dbReference type="PANTHER" id="PTHR37535:SF4">
    <property type="entry name" value="FLUG DOMAIN-CONTAINING PROTEIN"/>
    <property type="match status" value="1"/>
</dbReference>
<feature type="compositionally biased region" description="Polar residues" evidence="1">
    <location>
        <begin position="31"/>
        <end position="43"/>
    </location>
</feature>
<feature type="region of interest" description="Disordered" evidence="1">
    <location>
        <begin position="24"/>
        <end position="43"/>
    </location>
</feature>
<protein>
    <submittedName>
        <fullName evidence="2">Uncharacterized protein</fullName>
    </submittedName>
</protein>
<evidence type="ECO:0000256" key="1">
    <source>
        <dbReference type="SAM" id="MobiDB-lite"/>
    </source>
</evidence>
<sequence>MYRKLPWTNPMELDKARIERYQRQLREDETQSQSHGAPKNSKTAGRVAMLDDLYLPILLTTTKSAFIACSSDGSASAKGWADGADWKALLKTLTFDNKDLGGSFIRYLMRDYNLRWNGCTINSENSMQVYTRRLRGLYKKYTAEPWDDNLRDHLRQYAKILITPKWKLRREPKAKPTMGPDFFIYHIHFLWVHDTSHFHIGLDRLDDATVRHFAMYTGCQKHELVYAKPPYLDKILKTTAEDTDAYTDVENDTDECVRRRPKECWLRVLCWEDIDFWILRDPERNGGRARLAMQVLHKGENKKIVPTWFTFIGEDMPALCPVSHVLAKALAEGEIDAPGYQTTAEPFFSTKLNQPSIQIKWKREWLHGPVFRRTLDDLGIKSNEPLTAGTFDSHSIRLGVAMGLLAHLTEYAYRRGFANCVDENYRQSVRDQGLRHRPNSTIYQEAYHNANCHAIVQDVFLGRGTATLYLAISNHIGLRRDENAPKVVSDELMCDIGPSSDVRRLEEEVKKMKADLEEKYGRISSAPKEDQSRYARKREELRVARQKHRRKVFKMIYKDHFDARDEEEP</sequence>
<name>C7Z6H3_FUSV7</name>
<dbReference type="RefSeq" id="XP_003045844.1">
    <property type="nucleotide sequence ID" value="XM_003045798.1"/>
</dbReference>
<dbReference type="OrthoDB" id="5057366at2759"/>
<dbReference type="Proteomes" id="UP000005206">
    <property type="component" value="Chromosome 2"/>
</dbReference>
<dbReference type="GeneID" id="9667967"/>
<dbReference type="VEuPathDB" id="FungiDB:NECHADRAFT_76100"/>
<dbReference type="AlphaFoldDB" id="C7Z6H3"/>
<organism evidence="2 3">
    <name type="scientific">Fusarium vanettenii (strain ATCC MYA-4622 / CBS 123669 / FGSC 9596 / NRRL 45880 / 77-13-4)</name>
    <name type="common">Fusarium solani subsp. pisi</name>
    <dbReference type="NCBI Taxonomy" id="660122"/>
    <lineage>
        <taxon>Eukaryota</taxon>
        <taxon>Fungi</taxon>
        <taxon>Dikarya</taxon>
        <taxon>Ascomycota</taxon>
        <taxon>Pezizomycotina</taxon>
        <taxon>Sordariomycetes</taxon>
        <taxon>Hypocreomycetidae</taxon>
        <taxon>Hypocreales</taxon>
        <taxon>Nectriaceae</taxon>
        <taxon>Fusarium</taxon>
        <taxon>Fusarium solani species complex</taxon>
        <taxon>Fusarium vanettenii</taxon>
    </lineage>
</organism>
<dbReference type="EMBL" id="GG698910">
    <property type="protein sequence ID" value="EEU40131.1"/>
    <property type="molecule type" value="Genomic_DNA"/>
</dbReference>
<dbReference type="InParanoid" id="C7Z6H3"/>
<proteinExistence type="predicted"/>
<evidence type="ECO:0000313" key="2">
    <source>
        <dbReference type="EMBL" id="EEU40131.1"/>
    </source>
</evidence>
<dbReference type="eggNOG" id="ENOG502SPA8">
    <property type="taxonomic scope" value="Eukaryota"/>
</dbReference>
<dbReference type="HOGENOM" id="CLU_505353_0_0_1"/>
<evidence type="ECO:0000313" key="3">
    <source>
        <dbReference type="Proteomes" id="UP000005206"/>
    </source>
</evidence>
<reference evidence="2 3" key="1">
    <citation type="journal article" date="2009" name="PLoS Genet.">
        <title>The genome of Nectria haematococca: contribution of supernumerary chromosomes to gene expansion.</title>
        <authorList>
            <person name="Coleman J.J."/>
            <person name="Rounsley S.D."/>
            <person name="Rodriguez-Carres M."/>
            <person name="Kuo A."/>
            <person name="Wasmann C.C."/>
            <person name="Grimwood J."/>
            <person name="Schmutz J."/>
            <person name="Taga M."/>
            <person name="White G.J."/>
            <person name="Zhou S."/>
            <person name="Schwartz D.C."/>
            <person name="Freitag M."/>
            <person name="Ma L.J."/>
            <person name="Danchin E.G."/>
            <person name="Henrissat B."/>
            <person name="Coutinho P.M."/>
            <person name="Nelson D.R."/>
            <person name="Straney D."/>
            <person name="Napoli C.A."/>
            <person name="Barker B.M."/>
            <person name="Gribskov M."/>
            <person name="Rep M."/>
            <person name="Kroken S."/>
            <person name="Molnar I."/>
            <person name="Rensing C."/>
            <person name="Kennell J.C."/>
            <person name="Zamora J."/>
            <person name="Farman M.L."/>
            <person name="Selker E.U."/>
            <person name="Salamov A."/>
            <person name="Shapiro H."/>
            <person name="Pangilinan J."/>
            <person name="Lindquist E."/>
            <person name="Lamers C."/>
            <person name="Grigoriev I.V."/>
            <person name="Geiser D.M."/>
            <person name="Covert S.F."/>
            <person name="Temporini E."/>
            <person name="Vanetten H.D."/>
        </authorList>
    </citation>
    <scope>NUCLEOTIDE SEQUENCE [LARGE SCALE GENOMIC DNA]</scope>
    <source>
        <strain evidence="3">ATCC MYA-4622 / CBS 123669 / FGSC 9596 / NRRL 45880 / 77-13-4</strain>
    </source>
</reference>